<dbReference type="STRING" id="1122154.SAMN02746068_01009"/>
<dbReference type="RefSeq" id="WP_031366208.1">
    <property type="nucleotide sequence ID" value="NZ_FPKS01000004.1"/>
</dbReference>
<keyword evidence="4" id="KW-0227">DNA damage</keyword>
<dbReference type="OrthoDB" id="2077914at2"/>
<dbReference type="PROSITE" id="PS51192">
    <property type="entry name" value="HELICASE_ATP_BIND_1"/>
    <property type="match status" value="1"/>
</dbReference>
<accession>A0A1K2HBP2</accession>
<dbReference type="SMART" id="SM00487">
    <property type="entry name" value="DEXDc"/>
    <property type="match status" value="1"/>
</dbReference>
<dbReference type="SUPFAM" id="SSF52540">
    <property type="entry name" value="P-loop containing nucleoside triphosphate hydrolases"/>
    <property type="match status" value="1"/>
</dbReference>
<evidence type="ECO:0000313" key="8">
    <source>
        <dbReference type="EMBL" id="SFZ73945.1"/>
    </source>
</evidence>
<feature type="domain" description="Helicase ATP-binding" evidence="5">
    <location>
        <begin position="108"/>
        <end position="258"/>
    </location>
</feature>
<evidence type="ECO:0000256" key="3">
    <source>
        <dbReference type="ARBA" id="ARBA00023125"/>
    </source>
</evidence>
<dbReference type="GO" id="GO:0006310">
    <property type="term" value="P:DNA recombination"/>
    <property type="evidence" value="ECO:0007669"/>
    <property type="project" value="TreeGrafter"/>
</dbReference>
<dbReference type="PANTHER" id="PTHR30580:SF1">
    <property type="entry name" value="COMF OPERON PROTEIN 1"/>
    <property type="match status" value="1"/>
</dbReference>
<dbReference type="SMART" id="SM00490">
    <property type="entry name" value="HELICc"/>
    <property type="match status" value="1"/>
</dbReference>
<keyword evidence="7" id="KW-0378">Hydrolase</keyword>
<keyword evidence="10" id="KW-1185">Reference proteome</keyword>
<dbReference type="PROSITE" id="PS51194">
    <property type="entry name" value="HELICASE_CTER"/>
    <property type="match status" value="1"/>
</dbReference>
<dbReference type="GO" id="GO:0043138">
    <property type="term" value="F:3'-5' DNA helicase activity"/>
    <property type="evidence" value="ECO:0007669"/>
    <property type="project" value="TreeGrafter"/>
</dbReference>
<dbReference type="GO" id="GO:0005524">
    <property type="term" value="F:ATP binding"/>
    <property type="evidence" value="ECO:0007669"/>
    <property type="project" value="UniProtKB-KW"/>
</dbReference>
<keyword evidence="1" id="KW-0547">Nucleotide-binding</keyword>
<dbReference type="Gene3D" id="3.40.50.300">
    <property type="entry name" value="P-loop containing nucleotide triphosphate hydrolases"/>
    <property type="match status" value="2"/>
</dbReference>
<dbReference type="GO" id="GO:0006270">
    <property type="term" value="P:DNA replication initiation"/>
    <property type="evidence" value="ECO:0007669"/>
    <property type="project" value="TreeGrafter"/>
</dbReference>
<sequence>MNNLFGRLLTRQELGDDFEHLPANTVTFPGMTLTNKCAICNRCGTSSLLQTVKLEISAYFCPECLQLGRVRSDELLYHLPQQNFSPQDTLLWNGQLTPYQAEVSRALITAIDQKSQILVHAVTGAGKTEMIYAAVSKIISSGGTVGIATPRTDVARELHTRLSRDFSIPISLLHAESEPYFPTPLVISTTHQLLRFRHAFDLLIIDEVDAFPFADNDALYFAAEQSRKMTSTLIYLTATSTDKLDKLVKRGQLEKVSLSRRFHDNPLVVPKVIFSGSEKLIYRHIKKQRETGFPLLIFAPVITFGKLFSEHLCRLFPDERIGFVASTSEDRVDKIERFRQGQLTILISTTILERGVTFPKVDVFVVHSEHRLFTKSSLIQIAGRAGRSPERPTGLVYFFHTGLTRDMTRAISEIRQMNRLGGFT</sequence>
<feature type="domain" description="Helicase C-terminal" evidence="6">
    <location>
        <begin position="280"/>
        <end position="424"/>
    </location>
</feature>
<reference evidence="7 10" key="1">
    <citation type="submission" date="2014-12" db="EMBL/GenBank/DDBJ databases">
        <title>Draft genome sequences of 10 type strains of Lactococcus.</title>
        <authorList>
            <person name="Sun Z."/>
            <person name="Zhong Z."/>
            <person name="Liu W."/>
            <person name="Zhang W."/>
            <person name="Zhang H."/>
        </authorList>
    </citation>
    <scope>NUCLEOTIDE SEQUENCE [LARGE SCALE GENOMIC DNA]</scope>
    <source>
        <strain evidence="7 10">DSM 22330</strain>
    </source>
</reference>
<dbReference type="EMBL" id="FPKS01000004">
    <property type="protein sequence ID" value="SFZ73945.1"/>
    <property type="molecule type" value="Genomic_DNA"/>
</dbReference>
<dbReference type="AlphaFoldDB" id="A0A1K2HBP2"/>
<protein>
    <submittedName>
        <fullName evidence="8">Competence protein ComFA</fullName>
    </submittedName>
    <submittedName>
        <fullName evidence="7">Helicase</fullName>
    </submittedName>
</protein>
<evidence type="ECO:0000259" key="6">
    <source>
        <dbReference type="PROSITE" id="PS51194"/>
    </source>
</evidence>
<dbReference type="InterPro" id="IPR006935">
    <property type="entry name" value="Helicase/UvrB_N"/>
</dbReference>
<dbReference type="GO" id="GO:0003677">
    <property type="term" value="F:DNA binding"/>
    <property type="evidence" value="ECO:0007669"/>
    <property type="project" value="UniProtKB-KW"/>
</dbReference>
<evidence type="ECO:0000259" key="5">
    <source>
        <dbReference type="PROSITE" id="PS51192"/>
    </source>
</evidence>
<dbReference type="Proteomes" id="UP000218979">
    <property type="component" value="Unassembled WGS sequence"/>
</dbReference>
<keyword evidence="3" id="KW-0238">DNA-binding</keyword>
<proteinExistence type="predicted"/>
<reference evidence="8 9" key="2">
    <citation type="submission" date="2016-11" db="EMBL/GenBank/DDBJ databases">
        <authorList>
            <person name="Jaros S."/>
            <person name="Januszkiewicz K."/>
            <person name="Wedrychowicz H."/>
        </authorList>
    </citation>
    <scope>NUCLEOTIDE SEQUENCE [LARGE SCALE GENOMIC DNA]</scope>
    <source>
        <strain evidence="8 9">DSM 22330</strain>
    </source>
</reference>
<keyword evidence="7" id="KW-0347">Helicase</keyword>
<dbReference type="Pfam" id="PF00271">
    <property type="entry name" value="Helicase_C"/>
    <property type="match status" value="1"/>
</dbReference>
<dbReference type="GO" id="GO:0009432">
    <property type="term" value="P:SOS response"/>
    <property type="evidence" value="ECO:0007669"/>
    <property type="project" value="UniProtKB-KW"/>
</dbReference>
<dbReference type="GO" id="GO:0016787">
    <property type="term" value="F:hydrolase activity"/>
    <property type="evidence" value="ECO:0007669"/>
    <property type="project" value="InterPro"/>
</dbReference>
<organism evidence="8 9">
    <name type="scientific">Pseudolactococcus chungangensis CAU 28 = DSM 22330</name>
    <dbReference type="NCBI Taxonomy" id="1122154"/>
    <lineage>
        <taxon>Bacteria</taxon>
        <taxon>Bacillati</taxon>
        <taxon>Bacillota</taxon>
        <taxon>Bacilli</taxon>
        <taxon>Lactobacillales</taxon>
        <taxon>Streptococcaceae</taxon>
        <taxon>Pseudolactococcus</taxon>
    </lineage>
</organism>
<dbReference type="InterPro" id="IPR001650">
    <property type="entry name" value="Helicase_C-like"/>
</dbReference>
<gene>
    <name evidence="7" type="ORF">RR45_GL000151</name>
    <name evidence="8" type="ORF">SAMN02746068_01009</name>
</gene>
<evidence type="ECO:0000256" key="4">
    <source>
        <dbReference type="ARBA" id="ARBA00023236"/>
    </source>
</evidence>
<keyword evidence="2" id="KW-0067">ATP-binding</keyword>
<dbReference type="InterPro" id="IPR027417">
    <property type="entry name" value="P-loop_NTPase"/>
</dbReference>
<evidence type="ECO:0000313" key="10">
    <source>
        <dbReference type="Proteomes" id="UP000218979"/>
    </source>
</evidence>
<dbReference type="Proteomes" id="UP000185655">
    <property type="component" value="Unassembled WGS sequence"/>
</dbReference>
<dbReference type="EMBL" id="JXJT01000001">
    <property type="protein sequence ID" value="PCS04832.1"/>
    <property type="molecule type" value="Genomic_DNA"/>
</dbReference>
<name>A0A1K2HBP2_9LACT</name>
<evidence type="ECO:0000256" key="1">
    <source>
        <dbReference type="ARBA" id="ARBA00022741"/>
    </source>
</evidence>
<dbReference type="Pfam" id="PF04851">
    <property type="entry name" value="ResIII"/>
    <property type="match status" value="1"/>
</dbReference>
<dbReference type="InterPro" id="IPR014001">
    <property type="entry name" value="Helicase_ATP-bd"/>
</dbReference>
<evidence type="ECO:0000313" key="9">
    <source>
        <dbReference type="Proteomes" id="UP000185655"/>
    </source>
</evidence>
<evidence type="ECO:0000313" key="7">
    <source>
        <dbReference type="EMBL" id="PCS04832.1"/>
    </source>
</evidence>
<evidence type="ECO:0000256" key="2">
    <source>
        <dbReference type="ARBA" id="ARBA00022840"/>
    </source>
</evidence>
<dbReference type="GO" id="GO:0006302">
    <property type="term" value="P:double-strand break repair"/>
    <property type="evidence" value="ECO:0007669"/>
    <property type="project" value="TreeGrafter"/>
</dbReference>
<keyword evidence="4" id="KW-0742">SOS response</keyword>
<dbReference type="PANTHER" id="PTHR30580">
    <property type="entry name" value="PRIMOSOMAL PROTEIN N"/>
    <property type="match status" value="1"/>
</dbReference>